<evidence type="ECO:0000313" key="3">
    <source>
        <dbReference type="Proteomes" id="UP001162891"/>
    </source>
</evidence>
<sequence>MADFENKLVDKRVAHRYVRKGKLDEKDYEKHLKGLPDLADQAVPVEASIEGDDLDDLDDVDDADEGEDEGGAGGETAQP</sequence>
<evidence type="ECO:0000256" key="1">
    <source>
        <dbReference type="SAM" id="MobiDB-lite"/>
    </source>
</evidence>
<feature type="compositionally biased region" description="Acidic residues" evidence="1">
    <location>
        <begin position="49"/>
        <end position="70"/>
    </location>
</feature>
<name>A0ABM7WVR7_9BACT</name>
<dbReference type="Proteomes" id="UP001162891">
    <property type="component" value="Chromosome"/>
</dbReference>
<accession>A0ABM7WVR7</accession>
<proteinExistence type="predicted"/>
<evidence type="ECO:0000313" key="2">
    <source>
        <dbReference type="EMBL" id="BDG03597.1"/>
    </source>
</evidence>
<reference evidence="3" key="1">
    <citation type="journal article" date="2022" name="Int. J. Syst. Evol. Microbiol.">
        <title>Anaeromyxobacter oryzae sp. nov., Anaeromyxobacter diazotrophicus sp. nov. and Anaeromyxobacter paludicola sp. nov., isolated from paddy soils.</title>
        <authorList>
            <person name="Itoh H."/>
            <person name="Xu Z."/>
            <person name="Mise K."/>
            <person name="Masuda Y."/>
            <person name="Ushijima N."/>
            <person name="Hayakawa C."/>
            <person name="Shiratori Y."/>
            <person name="Senoo K."/>
        </authorList>
    </citation>
    <scope>NUCLEOTIDE SEQUENCE [LARGE SCALE GENOMIC DNA]</scope>
    <source>
        <strain evidence="3">Red232</strain>
    </source>
</reference>
<feature type="region of interest" description="Disordered" evidence="1">
    <location>
        <begin position="39"/>
        <end position="79"/>
    </location>
</feature>
<protein>
    <submittedName>
        <fullName evidence="2">Uncharacterized protein</fullName>
    </submittedName>
</protein>
<keyword evidence="3" id="KW-1185">Reference proteome</keyword>
<dbReference type="RefSeq" id="WP_248361738.1">
    <property type="nucleotide sequence ID" value="NZ_AP025591.1"/>
</dbReference>
<organism evidence="2 3">
    <name type="scientific">Anaeromyxobacter oryzae</name>
    <dbReference type="NCBI Taxonomy" id="2918170"/>
    <lineage>
        <taxon>Bacteria</taxon>
        <taxon>Pseudomonadati</taxon>
        <taxon>Myxococcota</taxon>
        <taxon>Myxococcia</taxon>
        <taxon>Myxococcales</taxon>
        <taxon>Cystobacterineae</taxon>
        <taxon>Anaeromyxobacteraceae</taxon>
        <taxon>Anaeromyxobacter</taxon>
    </lineage>
</organism>
<gene>
    <name evidence="2" type="ORF">AMOR_25930</name>
</gene>
<dbReference type="EMBL" id="AP025591">
    <property type="protein sequence ID" value="BDG03597.1"/>
    <property type="molecule type" value="Genomic_DNA"/>
</dbReference>